<sequence length="54" mass="5796">MRVFLVHPAIILFTGKAWDGPVRALFLSAPKSEGGLHIKELLGIIRLSGTIAAI</sequence>
<protein>
    <submittedName>
        <fullName evidence="1">Uncharacterized protein</fullName>
    </submittedName>
</protein>
<accession>A0A150LAH7</accession>
<reference evidence="1 2" key="1">
    <citation type="submission" date="2016-01" db="EMBL/GenBank/DDBJ databases">
        <title>Draft Genome Sequences of Seven Thermophilic Sporeformers Isolated from Foods.</title>
        <authorList>
            <person name="Berendsen E.M."/>
            <person name="Wells-Bennik M.H."/>
            <person name="Krawcyk A.O."/>
            <person name="De Jong A."/>
            <person name="Holsappel S."/>
            <person name="Eijlander R.T."/>
            <person name="Kuipers O.P."/>
        </authorList>
    </citation>
    <scope>NUCLEOTIDE SEQUENCE [LARGE SCALE GENOMIC DNA]</scope>
    <source>
        <strain evidence="1 2">B4135</strain>
    </source>
</reference>
<gene>
    <name evidence="1" type="ORF">B4135_3672</name>
</gene>
<proteinExistence type="predicted"/>
<dbReference type="EMBL" id="LQYT01000130">
    <property type="protein sequence ID" value="KYD09348.1"/>
    <property type="molecule type" value="Genomic_DNA"/>
</dbReference>
<comment type="caution">
    <text evidence="1">The sequence shown here is derived from an EMBL/GenBank/DDBJ whole genome shotgun (WGS) entry which is preliminary data.</text>
</comment>
<dbReference type="AlphaFoldDB" id="A0A150LAH7"/>
<dbReference type="STRING" id="301148.B4135_3672"/>
<name>A0A150LAH7_9BACI</name>
<dbReference type="Proteomes" id="UP000075683">
    <property type="component" value="Unassembled WGS sequence"/>
</dbReference>
<organism evidence="1 2">
    <name type="scientific">Caldibacillus debilis</name>
    <dbReference type="NCBI Taxonomy" id="301148"/>
    <lineage>
        <taxon>Bacteria</taxon>
        <taxon>Bacillati</taxon>
        <taxon>Bacillota</taxon>
        <taxon>Bacilli</taxon>
        <taxon>Bacillales</taxon>
        <taxon>Bacillaceae</taxon>
        <taxon>Caldibacillus</taxon>
    </lineage>
</organism>
<evidence type="ECO:0000313" key="1">
    <source>
        <dbReference type="EMBL" id="KYD09348.1"/>
    </source>
</evidence>
<evidence type="ECO:0000313" key="2">
    <source>
        <dbReference type="Proteomes" id="UP000075683"/>
    </source>
</evidence>